<dbReference type="RefSeq" id="WP_254292427.1">
    <property type="nucleotide sequence ID" value="NZ_JAMLDX010000004.1"/>
</dbReference>
<dbReference type="Gene3D" id="2.40.110.10">
    <property type="entry name" value="Butyryl-CoA Dehydrogenase, subunit A, domain 2"/>
    <property type="match status" value="1"/>
</dbReference>
<dbReference type="PANTHER" id="PTHR43292">
    <property type="entry name" value="ACYL-COA DEHYDROGENASE"/>
    <property type="match status" value="1"/>
</dbReference>
<dbReference type="InterPro" id="IPR046373">
    <property type="entry name" value="Acyl-CoA_Oxase/DH_mid-dom_sf"/>
</dbReference>
<evidence type="ECO:0000256" key="6">
    <source>
        <dbReference type="RuleBase" id="RU362125"/>
    </source>
</evidence>
<comment type="cofactor">
    <cofactor evidence="1 6">
        <name>FAD</name>
        <dbReference type="ChEBI" id="CHEBI:57692"/>
    </cofactor>
</comment>
<evidence type="ECO:0000256" key="4">
    <source>
        <dbReference type="ARBA" id="ARBA00022827"/>
    </source>
</evidence>
<dbReference type="GO" id="GO:0005886">
    <property type="term" value="C:plasma membrane"/>
    <property type="evidence" value="ECO:0007669"/>
    <property type="project" value="TreeGrafter"/>
</dbReference>
<evidence type="ECO:0000259" key="8">
    <source>
        <dbReference type="Pfam" id="PF02770"/>
    </source>
</evidence>
<gene>
    <name evidence="10" type="ORF">M9978_07685</name>
</gene>
<dbReference type="EMBL" id="JAMLDX010000004">
    <property type="protein sequence ID" value="MCP3730308.1"/>
    <property type="molecule type" value="Genomic_DNA"/>
</dbReference>
<comment type="similarity">
    <text evidence="2 6">Belongs to the acyl-CoA dehydrogenase family.</text>
</comment>
<dbReference type="Pfam" id="PF02771">
    <property type="entry name" value="Acyl-CoA_dh_N"/>
    <property type="match status" value="1"/>
</dbReference>
<dbReference type="Pfam" id="PF00441">
    <property type="entry name" value="Acyl-CoA_dh_1"/>
    <property type="match status" value="1"/>
</dbReference>
<name>A0A9X2HMZ4_9SPHN</name>
<protein>
    <submittedName>
        <fullName evidence="10">Acyl-CoA dehydrogenase family protein</fullName>
    </submittedName>
</protein>
<dbReference type="Gene3D" id="1.20.140.10">
    <property type="entry name" value="Butyryl-CoA Dehydrogenase, subunit A, domain 3"/>
    <property type="match status" value="1"/>
</dbReference>
<dbReference type="Gene3D" id="1.10.540.10">
    <property type="entry name" value="Acyl-CoA dehydrogenase/oxidase, N-terminal domain"/>
    <property type="match status" value="1"/>
</dbReference>
<evidence type="ECO:0000313" key="10">
    <source>
        <dbReference type="EMBL" id="MCP3730308.1"/>
    </source>
</evidence>
<evidence type="ECO:0000259" key="9">
    <source>
        <dbReference type="Pfam" id="PF02771"/>
    </source>
</evidence>
<keyword evidence="3 6" id="KW-0285">Flavoprotein</keyword>
<dbReference type="InterPro" id="IPR013786">
    <property type="entry name" value="AcylCoA_DH/ox_N"/>
</dbReference>
<dbReference type="InterPro" id="IPR052161">
    <property type="entry name" value="Mycobact_Acyl-CoA_DH"/>
</dbReference>
<sequence>MDFEDTATEAAFRAEVRHFLEANATRRQAGQAESEQLDVQASRAWQARKAQAGLAGILIPTEFGGRGGLPIEQVIYDQEEAQFRTPPGRLFMITFGMCIPTMIEFARPEDGKRHARAAIQGDEVWCQLFSEPAGGSDLAALRTRAERQGDEWIVNGQKIWTSYAHHSDYGLLLARTDFDAPKHGGLTAFFVDMKSPGIEVRPIKQIDGSSHFNEVFLTDVVIPDTQRLGAVGDGWKVALFTLMNERVAVGRVDGPDFAMLVAGLRDVERDGRPALAHPTVRDWLARSYVLSAGQQHTMSRVVTALSKGRQPGPEASVLKLVGARQLIDTAATMLDFMGPAGAISDVDERSDGYFQDLFLRATGERIAGGTEEIMLNVLAERVLKLPGDMRADKGIPFRTIGTQAAAGGRP</sequence>
<evidence type="ECO:0000256" key="1">
    <source>
        <dbReference type="ARBA" id="ARBA00001974"/>
    </source>
</evidence>
<reference evidence="10" key="1">
    <citation type="submission" date="2022-05" db="EMBL/GenBank/DDBJ databases">
        <title>Sphingomonas sp. strain MG17 Genome sequencing and assembly.</title>
        <authorList>
            <person name="Kim I."/>
        </authorList>
    </citation>
    <scope>NUCLEOTIDE SEQUENCE</scope>
    <source>
        <strain evidence="10">MG17</strain>
    </source>
</reference>
<dbReference type="SUPFAM" id="SSF56645">
    <property type="entry name" value="Acyl-CoA dehydrogenase NM domain-like"/>
    <property type="match status" value="1"/>
</dbReference>
<evidence type="ECO:0000256" key="2">
    <source>
        <dbReference type="ARBA" id="ARBA00009347"/>
    </source>
</evidence>
<evidence type="ECO:0000313" key="11">
    <source>
        <dbReference type="Proteomes" id="UP001139451"/>
    </source>
</evidence>
<feature type="domain" description="Acyl-CoA dehydrogenase/oxidase C-terminal" evidence="7">
    <location>
        <begin position="232"/>
        <end position="383"/>
    </location>
</feature>
<keyword evidence="4 6" id="KW-0274">FAD</keyword>
<dbReference type="InterPro" id="IPR036250">
    <property type="entry name" value="AcylCo_DH-like_C"/>
</dbReference>
<dbReference type="SUPFAM" id="SSF47203">
    <property type="entry name" value="Acyl-CoA dehydrogenase C-terminal domain-like"/>
    <property type="match status" value="1"/>
</dbReference>
<feature type="domain" description="Acyl-CoA oxidase/dehydrogenase middle" evidence="8">
    <location>
        <begin position="126"/>
        <end position="219"/>
    </location>
</feature>
<keyword evidence="5 6" id="KW-0560">Oxidoreductase</keyword>
<dbReference type="InterPro" id="IPR006091">
    <property type="entry name" value="Acyl-CoA_Oxase/DH_mid-dom"/>
</dbReference>
<comment type="caution">
    <text evidence="10">The sequence shown here is derived from an EMBL/GenBank/DDBJ whole genome shotgun (WGS) entry which is preliminary data.</text>
</comment>
<dbReference type="FunFam" id="2.40.110.10:FF:000011">
    <property type="entry name" value="Acyl-CoA dehydrogenase FadE34"/>
    <property type="match status" value="1"/>
</dbReference>
<dbReference type="InterPro" id="IPR009100">
    <property type="entry name" value="AcylCoA_DH/oxidase_NM_dom_sf"/>
</dbReference>
<evidence type="ECO:0000259" key="7">
    <source>
        <dbReference type="Pfam" id="PF00441"/>
    </source>
</evidence>
<organism evidence="10 11">
    <name type="scientific">Sphingomonas tagetis</name>
    <dbReference type="NCBI Taxonomy" id="2949092"/>
    <lineage>
        <taxon>Bacteria</taxon>
        <taxon>Pseudomonadati</taxon>
        <taxon>Pseudomonadota</taxon>
        <taxon>Alphaproteobacteria</taxon>
        <taxon>Sphingomonadales</taxon>
        <taxon>Sphingomonadaceae</taxon>
        <taxon>Sphingomonas</taxon>
    </lineage>
</organism>
<evidence type="ECO:0000256" key="5">
    <source>
        <dbReference type="ARBA" id="ARBA00023002"/>
    </source>
</evidence>
<dbReference type="InterPro" id="IPR009075">
    <property type="entry name" value="AcylCo_DH/oxidase_C"/>
</dbReference>
<dbReference type="InterPro" id="IPR037069">
    <property type="entry name" value="AcylCoA_DH/ox_N_sf"/>
</dbReference>
<dbReference type="Proteomes" id="UP001139451">
    <property type="component" value="Unassembled WGS sequence"/>
</dbReference>
<feature type="domain" description="Acyl-CoA dehydrogenase/oxidase N-terminal" evidence="9">
    <location>
        <begin position="6"/>
        <end position="119"/>
    </location>
</feature>
<dbReference type="GO" id="GO:0016627">
    <property type="term" value="F:oxidoreductase activity, acting on the CH-CH group of donors"/>
    <property type="evidence" value="ECO:0007669"/>
    <property type="project" value="InterPro"/>
</dbReference>
<dbReference type="GO" id="GO:0050660">
    <property type="term" value="F:flavin adenine dinucleotide binding"/>
    <property type="evidence" value="ECO:0007669"/>
    <property type="project" value="InterPro"/>
</dbReference>
<proteinExistence type="inferred from homology"/>
<dbReference type="AlphaFoldDB" id="A0A9X2HMZ4"/>
<dbReference type="Pfam" id="PF02770">
    <property type="entry name" value="Acyl-CoA_dh_M"/>
    <property type="match status" value="1"/>
</dbReference>
<dbReference type="PANTHER" id="PTHR43292:SF4">
    <property type="entry name" value="ACYL-COA DEHYDROGENASE FADE34"/>
    <property type="match status" value="1"/>
</dbReference>
<evidence type="ECO:0000256" key="3">
    <source>
        <dbReference type="ARBA" id="ARBA00022630"/>
    </source>
</evidence>
<keyword evidence="11" id="KW-1185">Reference proteome</keyword>
<accession>A0A9X2HMZ4</accession>